<evidence type="ECO:0000313" key="6">
    <source>
        <dbReference type="Proteomes" id="UP000053317"/>
    </source>
</evidence>
<feature type="region of interest" description="Disordered" evidence="4">
    <location>
        <begin position="690"/>
        <end position="719"/>
    </location>
</feature>
<dbReference type="InterPro" id="IPR016024">
    <property type="entry name" value="ARM-type_fold"/>
</dbReference>
<dbReference type="Pfam" id="PF04931">
    <property type="entry name" value="DNA_pol_phi"/>
    <property type="match status" value="1"/>
</dbReference>
<keyword evidence="6" id="KW-1185">Reference proteome</keyword>
<evidence type="ECO:0000256" key="4">
    <source>
        <dbReference type="SAM" id="MobiDB-lite"/>
    </source>
</evidence>
<comment type="subcellular location">
    <subcellularLocation>
        <location evidence="1">Nucleus</location>
    </subcellularLocation>
</comment>
<keyword evidence="3" id="KW-0539">Nucleus</keyword>
<feature type="compositionally biased region" description="Gly residues" evidence="4">
    <location>
        <begin position="1007"/>
        <end position="1020"/>
    </location>
</feature>
<dbReference type="GO" id="GO:0006355">
    <property type="term" value="P:regulation of DNA-templated transcription"/>
    <property type="evidence" value="ECO:0007669"/>
    <property type="project" value="InterPro"/>
</dbReference>
<gene>
    <name evidence="5" type="ORF">UCRPC4_g03014</name>
</gene>
<feature type="compositionally biased region" description="Basic and acidic residues" evidence="4">
    <location>
        <begin position="741"/>
        <end position="750"/>
    </location>
</feature>
<feature type="compositionally biased region" description="Low complexity" evidence="4">
    <location>
        <begin position="797"/>
        <end position="808"/>
    </location>
</feature>
<proteinExistence type="inferred from homology"/>
<feature type="region of interest" description="Disordered" evidence="4">
    <location>
        <begin position="734"/>
        <end position="769"/>
    </location>
</feature>
<reference evidence="5 6" key="2">
    <citation type="submission" date="2015-05" db="EMBL/GenBank/DDBJ databases">
        <authorList>
            <person name="Morales-Cruz A."/>
            <person name="Amrine K.C."/>
            <person name="Cantu D."/>
        </authorList>
    </citation>
    <scope>NUCLEOTIDE SEQUENCE [LARGE SCALE GENOMIC DNA]</scope>
    <source>
        <strain evidence="5">UCRPC4</strain>
    </source>
</reference>
<comment type="similarity">
    <text evidence="2">Belongs to the MYBBP1A family.</text>
</comment>
<dbReference type="GO" id="GO:0005730">
    <property type="term" value="C:nucleolus"/>
    <property type="evidence" value="ECO:0007669"/>
    <property type="project" value="InterPro"/>
</dbReference>
<feature type="region of interest" description="Disordered" evidence="4">
    <location>
        <begin position="1004"/>
        <end position="1028"/>
    </location>
</feature>
<dbReference type="GO" id="GO:0000182">
    <property type="term" value="F:rDNA binding"/>
    <property type="evidence" value="ECO:0007669"/>
    <property type="project" value="TreeGrafter"/>
</dbReference>
<evidence type="ECO:0000256" key="1">
    <source>
        <dbReference type="ARBA" id="ARBA00004123"/>
    </source>
</evidence>
<feature type="compositionally biased region" description="Acidic residues" evidence="4">
    <location>
        <begin position="702"/>
        <end position="719"/>
    </location>
</feature>
<dbReference type="OrthoDB" id="342531at2759"/>
<evidence type="ECO:0000256" key="2">
    <source>
        <dbReference type="ARBA" id="ARBA00006809"/>
    </source>
</evidence>
<evidence type="ECO:0000256" key="3">
    <source>
        <dbReference type="ARBA" id="ARBA00023242"/>
    </source>
</evidence>
<dbReference type="Proteomes" id="UP000053317">
    <property type="component" value="Unassembled WGS sequence"/>
</dbReference>
<reference evidence="5 6" key="1">
    <citation type="submission" date="2015-05" db="EMBL/GenBank/DDBJ databases">
        <title>Distinctive expansion of gene families associated with plant cell wall degradation and secondary metabolism in the genomes of grapevine trunk pathogens.</title>
        <authorList>
            <person name="Lawrence D.P."/>
            <person name="Travadon R."/>
            <person name="Rolshausen P.E."/>
            <person name="Baumgartner K."/>
        </authorList>
    </citation>
    <scope>NUCLEOTIDE SEQUENCE [LARGE SCALE GENOMIC DNA]</scope>
    <source>
        <strain evidence="5">UCRPC4</strain>
    </source>
</reference>
<name>A0A0G2EKY5_PHACM</name>
<dbReference type="PANTHER" id="PTHR13213:SF2">
    <property type="entry name" value="MYB-BINDING PROTEIN 1A"/>
    <property type="match status" value="1"/>
</dbReference>
<dbReference type="EMBL" id="LCWF01000071">
    <property type="protein sequence ID" value="KKY23009.1"/>
    <property type="molecule type" value="Genomic_DNA"/>
</dbReference>
<evidence type="ECO:0000313" key="5">
    <source>
        <dbReference type="EMBL" id="KKY23009.1"/>
    </source>
</evidence>
<dbReference type="InterPro" id="IPR007015">
    <property type="entry name" value="DNA_pol_V/MYBBP1A"/>
</dbReference>
<comment type="caution">
    <text evidence="5">The sequence shown here is derived from an EMBL/GenBank/DDBJ whole genome shotgun (WGS) entry which is preliminary data.</text>
</comment>
<dbReference type="SUPFAM" id="SSF48371">
    <property type="entry name" value="ARM repeat"/>
    <property type="match status" value="1"/>
</dbReference>
<protein>
    <submittedName>
        <fullName evidence="5">Putative dna polymerase</fullName>
    </submittedName>
</protein>
<dbReference type="AlphaFoldDB" id="A0A0G2EKY5"/>
<feature type="region of interest" description="Disordered" evidence="4">
    <location>
        <begin position="784"/>
        <end position="811"/>
    </location>
</feature>
<accession>A0A0G2EKY5</accession>
<organism evidence="5 6">
    <name type="scientific">Phaeomoniella chlamydospora</name>
    <name type="common">Phaeoacremonium chlamydosporum</name>
    <dbReference type="NCBI Taxonomy" id="158046"/>
    <lineage>
        <taxon>Eukaryota</taxon>
        <taxon>Fungi</taxon>
        <taxon>Dikarya</taxon>
        <taxon>Ascomycota</taxon>
        <taxon>Pezizomycotina</taxon>
        <taxon>Eurotiomycetes</taxon>
        <taxon>Chaetothyriomycetidae</taxon>
        <taxon>Phaeomoniellales</taxon>
        <taxon>Phaeomoniellaceae</taxon>
        <taxon>Phaeomoniella</taxon>
    </lineage>
</organism>
<feature type="compositionally biased region" description="Acidic residues" evidence="4">
    <location>
        <begin position="755"/>
        <end position="769"/>
    </location>
</feature>
<sequence length="1028" mass="112182">MAGASKKRKRDGDEATLSLVEVYNNLADEDEITRLRAAQSLLEKFSDPEAATSDQVSTALRRLIRGLCSNRKAARIGFSIALTEFLSQIFDFTQAQRGFDASQAVEFLKSQTAPSESVSKQDERDHYFGRLFGAEAFLKSRILFTDSATPALITLLDLICELANKKPWMRQECGWVLYGCIAGSSQIGSDVAETILSALNSHKLIRSPEGVAIWLAVTQKFPKAMLPRDVWKHDNPLHKKENALLAKVMRDATPRGDDESKGQEAQGSATWNATLHFAWPAVLRILYENIDKDGESTKSKLIPFEQFWAEVVDASLFASSSSSERKHTGFLVSIAAINNAPPAALRFLLRGNFLRALINQSASGERLLHRAAQRTVHALLTRSTESPEASATILRALLSSTEGGATFDQVTKTKTLEKLVTSVKPETMEDVVDALTAFLQQPGTLDDKQAHAKRVGAADLLVQAFSQTFAEGWTEEIGEDSRAKILKAFATLSYFVPPGDLPAKKSSISPPLASSTRQILQARLSSCLERAMKSKASAMASMDVVVGELRRSGKEPDEVKSAVEMDEGVRGALSTAWTVLTSLQKQKPTTSPYLQAVKLLFSLSVLQVYNGDPDAVQILEELEGFIADSAEKSHSESADGIIEILLSFSSQPSKFLRRITIQVFQNFAPSITDSGLQSLTRILEADESVKGQQELFDAQPSDIEEEEDGSSDDEDDATSLDSDVEMLDSDVEEISAQNETSDSKSSREDGSSSSGEDDADDNDDEDGEDDELAAFDAKLAAALRTRKPQDDLDAPESSDSASDSTMSDSEMEALDGALSSVFAARKAAASKKKENKDARSNIIQFKNRVLDLLEVYLKQEHLNPLCLGLINPLLNAASPQYTKTNQISTRCTQLIRDYCTRCKGTKNLPQPIDPSFLFPLLSTLHSTFAAAPIVSLPTHVTTTASQASILIIKVLASLSPEKNIPKLVEMYAELRKKQLLEKDRKIGAGWFTDWGNWCAAFSQGSHGSQGGGKEGKVGNGRGKKRGKK</sequence>
<dbReference type="PANTHER" id="PTHR13213">
    <property type="entry name" value="MYB-BINDING PROTEIN 1A FAMILY MEMBER"/>
    <property type="match status" value="1"/>
</dbReference>